<evidence type="ECO:0000256" key="4">
    <source>
        <dbReference type="ARBA" id="ARBA00023157"/>
    </source>
</evidence>
<feature type="domain" description="DSL" evidence="5">
    <location>
        <begin position="157"/>
        <end position="217"/>
    </location>
</feature>
<dbReference type="Pfam" id="PF01414">
    <property type="entry name" value="DSL"/>
    <property type="match status" value="1"/>
</dbReference>
<keyword evidence="6" id="KW-1185">Reference proteome</keyword>
<dbReference type="Gene3D" id="2.10.25.140">
    <property type="match status" value="1"/>
</dbReference>
<evidence type="ECO:0000256" key="3">
    <source>
        <dbReference type="ARBA" id="ARBA00022737"/>
    </source>
</evidence>
<name>A0ABM0ZXC2_APLCA</name>
<keyword evidence="4" id="KW-1015">Disulfide bond</keyword>
<evidence type="ECO:0000313" key="7">
    <source>
        <dbReference type="RefSeq" id="XP_012936438.1"/>
    </source>
</evidence>
<evidence type="ECO:0000256" key="1">
    <source>
        <dbReference type="ARBA" id="ARBA00022473"/>
    </source>
</evidence>
<dbReference type="SMART" id="SM00051">
    <property type="entry name" value="DSL"/>
    <property type="match status" value="1"/>
</dbReference>
<keyword evidence="3" id="KW-0677">Repeat</keyword>
<dbReference type="RefSeq" id="XP_012936438.1">
    <property type="nucleotide sequence ID" value="XM_013080984.2"/>
</dbReference>
<evidence type="ECO:0000256" key="2">
    <source>
        <dbReference type="ARBA" id="ARBA00022536"/>
    </source>
</evidence>
<organism evidence="6 7">
    <name type="scientific">Aplysia californica</name>
    <name type="common">California sea hare</name>
    <dbReference type="NCBI Taxonomy" id="6500"/>
    <lineage>
        <taxon>Eukaryota</taxon>
        <taxon>Metazoa</taxon>
        <taxon>Spiralia</taxon>
        <taxon>Lophotrochozoa</taxon>
        <taxon>Mollusca</taxon>
        <taxon>Gastropoda</taxon>
        <taxon>Heterobranchia</taxon>
        <taxon>Euthyneura</taxon>
        <taxon>Tectipleura</taxon>
        <taxon>Aplysiida</taxon>
        <taxon>Aplysioidea</taxon>
        <taxon>Aplysiidae</taxon>
        <taxon>Aplysia</taxon>
    </lineage>
</organism>
<protein>
    <submittedName>
        <fullName evidence="7">Uncharacterized protein LOC106011417</fullName>
    </submittedName>
</protein>
<evidence type="ECO:0000259" key="5">
    <source>
        <dbReference type="SMART" id="SM00051"/>
    </source>
</evidence>
<evidence type="ECO:0000313" key="6">
    <source>
        <dbReference type="Proteomes" id="UP000694888"/>
    </source>
</evidence>
<proteinExistence type="predicted"/>
<reference evidence="7" key="1">
    <citation type="submission" date="2025-08" db="UniProtKB">
        <authorList>
            <consortium name="RefSeq"/>
        </authorList>
    </citation>
    <scope>IDENTIFICATION</scope>
</reference>
<gene>
    <name evidence="7" type="primary">LOC106011417</name>
</gene>
<accession>A0ABM0ZXC2</accession>
<dbReference type="Proteomes" id="UP000694888">
    <property type="component" value="Unplaced"/>
</dbReference>
<dbReference type="GeneID" id="106011417"/>
<sequence length="221" mass="23873">MMAWQKHRCSFLKTSYLQAGIVLFFLGLAKMSGAVTTVELRVDKVDASRVARAGISSQVACCFTGQCACQSRMRACVFPKVRQTCAQGEYQLSPSMGGLALGRSSSLLKLPADGFLDLGMRAQLVFGPRDSQLAVLADFLLDLSGLPRGPNSDQVGWGTFDLRDPSGVHLVLQVKLYCADTYFGPACTQRCVPVTSQYYCNETGSRVCLGQWTGQLCDTGG</sequence>
<keyword evidence="1" id="KW-0217">Developmental protein</keyword>
<dbReference type="InterPro" id="IPR001774">
    <property type="entry name" value="DSL"/>
</dbReference>
<keyword evidence="2" id="KW-0245">EGF-like domain</keyword>